<accession>A0AAV1M409</accession>
<gene>
    <name evidence="2" type="ORF">PARMNEM_LOCUS20935</name>
</gene>
<evidence type="ECO:0000313" key="2">
    <source>
        <dbReference type="EMBL" id="CAK1602428.1"/>
    </source>
</evidence>
<feature type="transmembrane region" description="Helical" evidence="1">
    <location>
        <begin position="12"/>
        <end position="36"/>
    </location>
</feature>
<reference evidence="2 3" key="1">
    <citation type="submission" date="2023-11" db="EMBL/GenBank/DDBJ databases">
        <authorList>
            <person name="Hedman E."/>
            <person name="Englund M."/>
            <person name="Stromberg M."/>
            <person name="Nyberg Akerstrom W."/>
            <person name="Nylinder S."/>
            <person name="Jareborg N."/>
            <person name="Kallberg Y."/>
            <person name="Kronander E."/>
        </authorList>
    </citation>
    <scope>NUCLEOTIDE SEQUENCE [LARGE SCALE GENOMIC DNA]</scope>
</reference>
<protein>
    <submittedName>
        <fullName evidence="2">Uncharacterized protein</fullName>
    </submittedName>
</protein>
<keyword evidence="1" id="KW-0472">Membrane</keyword>
<dbReference type="Proteomes" id="UP001314205">
    <property type="component" value="Unassembled WGS sequence"/>
</dbReference>
<sequence length="230" mass="24751">MTESVEGGASLAWRLFATLEGGTILLATSALLAYTARSKETGSQRRMIKNVLVTNTTNTLGKELTRKLESHGCNVCSVINGATVMSGADLDKVDALVVIGADIKQDGLDGISQIVTDDVFNNLKLLETLSPLVLRGGCMAWACAGVMDGGFRGASTAYDAVLKASLQHIAESCHCEPVWIGRCEDVERVAERIVASLLPYTNQPHGSFIFIRNAAQKLTEYFGRWLKVVT</sequence>
<proteinExistence type="predicted"/>
<dbReference type="AlphaFoldDB" id="A0AAV1M409"/>
<keyword evidence="1" id="KW-0812">Transmembrane</keyword>
<keyword evidence="1" id="KW-1133">Transmembrane helix</keyword>
<evidence type="ECO:0000256" key="1">
    <source>
        <dbReference type="SAM" id="Phobius"/>
    </source>
</evidence>
<dbReference type="EMBL" id="CAVLGL010000137">
    <property type="protein sequence ID" value="CAK1602428.1"/>
    <property type="molecule type" value="Genomic_DNA"/>
</dbReference>
<evidence type="ECO:0000313" key="3">
    <source>
        <dbReference type="Proteomes" id="UP001314205"/>
    </source>
</evidence>
<organism evidence="2 3">
    <name type="scientific">Parnassius mnemosyne</name>
    <name type="common">clouded apollo</name>
    <dbReference type="NCBI Taxonomy" id="213953"/>
    <lineage>
        <taxon>Eukaryota</taxon>
        <taxon>Metazoa</taxon>
        <taxon>Ecdysozoa</taxon>
        <taxon>Arthropoda</taxon>
        <taxon>Hexapoda</taxon>
        <taxon>Insecta</taxon>
        <taxon>Pterygota</taxon>
        <taxon>Neoptera</taxon>
        <taxon>Endopterygota</taxon>
        <taxon>Lepidoptera</taxon>
        <taxon>Glossata</taxon>
        <taxon>Ditrysia</taxon>
        <taxon>Papilionoidea</taxon>
        <taxon>Papilionidae</taxon>
        <taxon>Parnassiinae</taxon>
        <taxon>Parnassini</taxon>
        <taxon>Parnassius</taxon>
        <taxon>Driopa</taxon>
    </lineage>
</organism>
<comment type="caution">
    <text evidence="2">The sequence shown here is derived from an EMBL/GenBank/DDBJ whole genome shotgun (WGS) entry which is preliminary data.</text>
</comment>
<name>A0AAV1M409_9NEOP</name>
<keyword evidence="3" id="KW-1185">Reference proteome</keyword>